<dbReference type="PANTHER" id="PTHR43047:SF72">
    <property type="entry name" value="OSMOSENSING HISTIDINE PROTEIN KINASE SLN1"/>
    <property type="match status" value="1"/>
</dbReference>
<dbReference type="EMBL" id="JMCB01000002">
    <property type="protein sequence ID" value="KFE71451.1"/>
    <property type="molecule type" value="Genomic_DNA"/>
</dbReference>
<dbReference type="CDD" id="cd00082">
    <property type="entry name" value="HisKA"/>
    <property type="match status" value="1"/>
</dbReference>
<accession>A0A085WUT8</accession>
<feature type="modified residue" description="4-aspartylphosphate" evidence="6">
    <location>
        <position position="61"/>
    </location>
</feature>
<evidence type="ECO:0000313" key="10">
    <source>
        <dbReference type="EMBL" id="KFE71451.1"/>
    </source>
</evidence>
<dbReference type="EC" id="2.7.13.3" evidence="2"/>
<dbReference type="Pfam" id="PF00072">
    <property type="entry name" value="Response_reg"/>
    <property type="match status" value="1"/>
</dbReference>
<dbReference type="InterPro" id="IPR036097">
    <property type="entry name" value="HisK_dim/P_sf"/>
</dbReference>
<evidence type="ECO:0000256" key="1">
    <source>
        <dbReference type="ARBA" id="ARBA00000085"/>
    </source>
</evidence>
<dbReference type="GO" id="GO:0000155">
    <property type="term" value="F:phosphorelay sensor kinase activity"/>
    <property type="evidence" value="ECO:0007669"/>
    <property type="project" value="InterPro"/>
</dbReference>
<dbReference type="InterPro" id="IPR001789">
    <property type="entry name" value="Sig_transdc_resp-reg_receiver"/>
</dbReference>
<comment type="caution">
    <text evidence="10">The sequence shown here is derived from an EMBL/GenBank/DDBJ whole genome shotgun (WGS) entry which is preliminary data.</text>
</comment>
<evidence type="ECO:0000256" key="5">
    <source>
        <dbReference type="ARBA" id="ARBA00022777"/>
    </source>
</evidence>
<dbReference type="STRING" id="394096.DB31_3581"/>
<dbReference type="AlphaFoldDB" id="A0A085WUT8"/>
<dbReference type="PATRIC" id="fig|394096.3.peg.1229"/>
<evidence type="ECO:0000256" key="7">
    <source>
        <dbReference type="SAM" id="Coils"/>
    </source>
</evidence>
<evidence type="ECO:0000313" key="11">
    <source>
        <dbReference type="Proteomes" id="UP000028725"/>
    </source>
</evidence>
<dbReference type="Proteomes" id="UP000028725">
    <property type="component" value="Unassembled WGS sequence"/>
</dbReference>
<dbReference type="Gene3D" id="3.40.50.2300">
    <property type="match status" value="1"/>
</dbReference>
<dbReference type="Pfam" id="PF02518">
    <property type="entry name" value="HATPase_c"/>
    <property type="match status" value="1"/>
</dbReference>
<evidence type="ECO:0000259" key="8">
    <source>
        <dbReference type="PROSITE" id="PS50109"/>
    </source>
</evidence>
<dbReference type="SUPFAM" id="SSF52172">
    <property type="entry name" value="CheY-like"/>
    <property type="match status" value="1"/>
</dbReference>
<evidence type="ECO:0000256" key="4">
    <source>
        <dbReference type="ARBA" id="ARBA00022679"/>
    </source>
</evidence>
<dbReference type="RefSeq" id="WP_044183438.1">
    <property type="nucleotide sequence ID" value="NZ_JMCB01000002.1"/>
</dbReference>
<dbReference type="OrthoDB" id="9787818at2"/>
<dbReference type="SUPFAM" id="SSF55874">
    <property type="entry name" value="ATPase domain of HSP90 chaperone/DNA topoisomerase II/histidine kinase"/>
    <property type="match status" value="1"/>
</dbReference>
<organism evidence="10 11">
    <name type="scientific">Hyalangium minutum</name>
    <dbReference type="NCBI Taxonomy" id="394096"/>
    <lineage>
        <taxon>Bacteria</taxon>
        <taxon>Pseudomonadati</taxon>
        <taxon>Myxococcota</taxon>
        <taxon>Myxococcia</taxon>
        <taxon>Myxococcales</taxon>
        <taxon>Cystobacterineae</taxon>
        <taxon>Archangiaceae</taxon>
        <taxon>Hyalangium</taxon>
    </lineage>
</organism>
<dbReference type="InterPro" id="IPR005467">
    <property type="entry name" value="His_kinase_dom"/>
</dbReference>
<feature type="domain" description="Response regulatory" evidence="9">
    <location>
        <begin position="10"/>
        <end position="126"/>
    </location>
</feature>
<dbReference type="Gene3D" id="3.30.565.10">
    <property type="entry name" value="Histidine kinase-like ATPase, C-terminal domain"/>
    <property type="match status" value="1"/>
</dbReference>
<keyword evidence="5 10" id="KW-0418">Kinase</keyword>
<dbReference type="InterPro" id="IPR011006">
    <property type="entry name" value="CheY-like_superfamily"/>
</dbReference>
<keyword evidence="7" id="KW-0175">Coiled coil</keyword>
<keyword evidence="11" id="KW-1185">Reference proteome</keyword>
<dbReference type="InterPro" id="IPR003594">
    <property type="entry name" value="HATPase_dom"/>
</dbReference>
<dbReference type="GO" id="GO:0005886">
    <property type="term" value="C:plasma membrane"/>
    <property type="evidence" value="ECO:0007669"/>
    <property type="project" value="TreeGrafter"/>
</dbReference>
<dbReference type="InterPro" id="IPR036890">
    <property type="entry name" value="HATPase_C_sf"/>
</dbReference>
<dbReference type="CDD" id="cd00156">
    <property type="entry name" value="REC"/>
    <property type="match status" value="1"/>
</dbReference>
<dbReference type="Pfam" id="PF00512">
    <property type="entry name" value="HisKA"/>
    <property type="match status" value="1"/>
</dbReference>
<sequence>MTQLRSRPLRILLLEDSPQDAQLIEAVLEEGGLDFELTRASGQAGFKAALAGGRSDLILSDYNVPGFDGLTALAVAQRSCPDVPFLFVSGALGEERAIELLKRGATDYVLKDRLERLVPSVERALREAHEKAERKRAEAELRARAEFEQQLIGIVSHDLRNPLNAILLASSAVLKRDDLDARVTKSILRIQSSGERAARMIRDLLDFTQARMGGGMRVERKPVFLRELVQQVVEEAQVTHPGRELRTHYEGESGGEWDPDRLAQAVDNLVVNALRYSPHGTPVTVRTRDEGDVLTLEVHNEGEPISSELRARLFQPMQRGVAHRDGASRSVGLGLYIVDHIARAHGGEVDVHSSRAEGTTFRLRLPRHVGAGLESQGR</sequence>
<protein>
    <recommendedName>
        <fullName evidence="2">histidine kinase</fullName>
        <ecNumber evidence="2">2.7.13.3</ecNumber>
    </recommendedName>
</protein>
<evidence type="ECO:0000256" key="2">
    <source>
        <dbReference type="ARBA" id="ARBA00012438"/>
    </source>
</evidence>
<dbReference type="SMART" id="SM00387">
    <property type="entry name" value="HATPase_c"/>
    <property type="match status" value="1"/>
</dbReference>
<feature type="domain" description="Histidine kinase" evidence="8">
    <location>
        <begin position="154"/>
        <end position="369"/>
    </location>
</feature>
<name>A0A085WUT8_9BACT</name>
<dbReference type="PROSITE" id="PS50109">
    <property type="entry name" value="HIS_KIN"/>
    <property type="match status" value="1"/>
</dbReference>
<evidence type="ECO:0000256" key="3">
    <source>
        <dbReference type="ARBA" id="ARBA00022553"/>
    </source>
</evidence>
<feature type="coiled-coil region" evidence="7">
    <location>
        <begin position="111"/>
        <end position="149"/>
    </location>
</feature>
<dbReference type="PANTHER" id="PTHR43047">
    <property type="entry name" value="TWO-COMPONENT HISTIDINE PROTEIN KINASE"/>
    <property type="match status" value="1"/>
</dbReference>
<dbReference type="InterPro" id="IPR004358">
    <property type="entry name" value="Sig_transdc_His_kin-like_C"/>
</dbReference>
<evidence type="ECO:0000256" key="6">
    <source>
        <dbReference type="PROSITE-ProRule" id="PRU00169"/>
    </source>
</evidence>
<dbReference type="GO" id="GO:0009927">
    <property type="term" value="F:histidine phosphotransfer kinase activity"/>
    <property type="evidence" value="ECO:0007669"/>
    <property type="project" value="TreeGrafter"/>
</dbReference>
<keyword evidence="4" id="KW-0808">Transferase</keyword>
<keyword evidence="3 6" id="KW-0597">Phosphoprotein</keyword>
<comment type="catalytic activity">
    <reaction evidence="1">
        <text>ATP + protein L-histidine = ADP + protein N-phospho-L-histidine.</text>
        <dbReference type="EC" id="2.7.13.3"/>
    </reaction>
</comment>
<dbReference type="SMART" id="SM00388">
    <property type="entry name" value="HisKA"/>
    <property type="match status" value="1"/>
</dbReference>
<dbReference type="InterPro" id="IPR003661">
    <property type="entry name" value="HisK_dim/P_dom"/>
</dbReference>
<proteinExistence type="predicted"/>
<reference evidence="10 11" key="1">
    <citation type="submission" date="2014-04" db="EMBL/GenBank/DDBJ databases">
        <title>Genome assembly of Hyalangium minutum DSM 14724.</title>
        <authorList>
            <person name="Sharma G."/>
            <person name="Subramanian S."/>
        </authorList>
    </citation>
    <scope>NUCLEOTIDE SEQUENCE [LARGE SCALE GENOMIC DNA]</scope>
    <source>
        <strain evidence="10 11">DSM 14724</strain>
    </source>
</reference>
<dbReference type="PROSITE" id="PS50110">
    <property type="entry name" value="RESPONSE_REGULATORY"/>
    <property type="match status" value="1"/>
</dbReference>
<dbReference type="CDD" id="cd00075">
    <property type="entry name" value="HATPase"/>
    <property type="match status" value="1"/>
</dbReference>
<dbReference type="Gene3D" id="1.10.287.130">
    <property type="match status" value="1"/>
</dbReference>
<evidence type="ECO:0000259" key="9">
    <source>
        <dbReference type="PROSITE" id="PS50110"/>
    </source>
</evidence>
<dbReference type="PRINTS" id="PR00344">
    <property type="entry name" value="BCTRLSENSOR"/>
</dbReference>
<gene>
    <name evidence="10" type="ORF">DB31_3581</name>
</gene>
<dbReference type="SMART" id="SM00448">
    <property type="entry name" value="REC"/>
    <property type="match status" value="1"/>
</dbReference>
<dbReference type="SUPFAM" id="SSF47384">
    <property type="entry name" value="Homodimeric domain of signal transducing histidine kinase"/>
    <property type="match status" value="1"/>
</dbReference>